<dbReference type="InterPro" id="IPR005754">
    <property type="entry name" value="Sortase"/>
</dbReference>
<evidence type="ECO:0000256" key="1">
    <source>
        <dbReference type="ARBA" id="ARBA00022801"/>
    </source>
</evidence>
<evidence type="ECO:0000256" key="2">
    <source>
        <dbReference type="PIRSR" id="PIRSR030150-1"/>
    </source>
</evidence>
<dbReference type="Pfam" id="PF04203">
    <property type="entry name" value="Sortase"/>
    <property type="match status" value="1"/>
</dbReference>
<keyword evidence="1 5" id="KW-0378">Hydrolase</keyword>
<protein>
    <submittedName>
        <fullName evidence="5">Class B sortase</fullName>
        <ecNumber evidence="5">3.4.22.71</ecNumber>
    </submittedName>
</protein>
<evidence type="ECO:0000256" key="4">
    <source>
        <dbReference type="PIRSR" id="PIRSR605754-1"/>
    </source>
</evidence>
<proteinExistence type="predicted"/>
<dbReference type="SUPFAM" id="SSF63817">
    <property type="entry name" value="Sortase"/>
    <property type="match status" value="1"/>
</dbReference>
<sequence>MKMKHYFSQSFTLLCVVVFLFSGTQLFRTMYDYRHNANVLAAAQEVREEADERYAEADTLYLRERQKVREQKNELASSEVVRGTLQAEDNDAIRPQFQSLHQLNPEMIGWIRIDGTPIDYPILQAVDNDYYLYRNYKAQKSKAGSIFMDFRNDVSADDRNTVLYGHRLKDGSMFQSLTNFLDEDFFHTHRTIEFDTMYDRFDAEIFAVYYTTIDFDYIQTDFTTDEEYRALLEEIQEKSFFESNVEVTEEDRILTLSTCDYTLDPNEGRLVVHAKLIEAH</sequence>
<name>A0A8J7GIE8_9BACL</name>
<gene>
    <name evidence="5" type="primary">srtB</name>
    <name evidence="5" type="ORF">IRY55_03350</name>
</gene>
<evidence type="ECO:0000256" key="3">
    <source>
        <dbReference type="PIRSR" id="PIRSR030150-2"/>
    </source>
</evidence>
<dbReference type="EMBL" id="JADKPV010000001">
    <property type="protein sequence ID" value="MBF4500390.1"/>
    <property type="molecule type" value="Genomic_DNA"/>
</dbReference>
<dbReference type="CDD" id="cd05826">
    <property type="entry name" value="Sortase_B"/>
    <property type="match status" value="1"/>
</dbReference>
<dbReference type="AlphaFoldDB" id="A0A8J7GIE8"/>
<dbReference type="Gene3D" id="2.40.260.10">
    <property type="entry name" value="Sortase"/>
    <property type="match status" value="1"/>
</dbReference>
<dbReference type="EC" id="3.4.22.71" evidence="5"/>
<dbReference type="InterPro" id="IPR015986">
    <property type="entry name" value="SrtB_Firmicute"/>
</dbReference>
<feature type="site" description="Transition state stabilizer" evidence="3">
    <location>
        <position position="269"/>
    </location>
</feature>
<accession>A0A8J7GIE8</accession>
<organism evidence="5 6">
    <name type="scientific">Savagea serpentis</name>
    <dbReference type="NCBI Taxonomy" id="2785297"/>
    <lineage>
        <taxon>Bacteria</taxon>
        <taxon>Bacillati</taxon>
        <taxon>Bacillota</taxon>
        <taxon>Bacilli</taxon>
        <taxon>Bacillales</taxon>
        <taxon>Caryophanaceae</taxon>
        <taxon>Savagea</taxon>
    </lineage>
</organism>
<dbReference type="GO" id="GO:0016787">
    <property type="term" value="F:hydrolase activity"/>
    <property type="evidence" value="ECO:0007669"/>
    <property type="project" value="UniProtKB-KW"/>
</dbReference>
<feature type="active site" description="Acyl-thioester intermediate" evidence="2">
    <location>
        <position position="259"/>
    </location>
</feature>
<dbReference type="Proteomes" id="UP000622653">
    <property type="component" value="Unassembled WGS sequence"/>
</dbReference>
<dbReference type="InterPro" id="IPR009835">
    <property type="entry name" value="SrtB"/>
</dbReference>
<evidence type="ECO:0000313" key="5">
    <source>
        <dbReference type="EMBL" id="MBF4500390.1"/>
    </source>
</evidence>
<evidence type="ECO:0000313" key="6">
    <source>
        <dbReference type="Proteomes" id="UP000622653"/>
    </source>
</evidence>
<dbReference type="PIRSF" id="PIRSF030150">
    <property type="entry name" value="UCP030150"/>
    <property type="match status" value="1"/>
</dbReference>
<comment type="caution">
    <text evidence="5">The sequence shown here is derived from an EMBL/GenBank/DDBJ whole genome shotgun (WGS) entry which is preliminary data.</text>
</comment>
<keyword evidence="6" id="KW-1185">Reference proteome</keyword>
<dbReference type="NCBIfam" id="TIGR03064">
    <property type="entry name" value="sortase_srtB"/>
    <property type="match status" value="1"/>
</dbReference>
<feature type="active site" description="Proton donor/acceptor" evidence="4">
    <location>
        <position position="166"/>
    </location>
</feature>
<reference evidence="5" key="1">
    <citation type="submission" date="2020-11" db="EMBL/GenBank/DDBJ databases">
        <title>Multidrug resistant novel bacterium Savagea serpentis sp. nov., isolated from the scats of a vine snake (Ahaetulla nasuta).</title>
        <authorList>
            <person name="Venkata Ramana V."/>
            <person name="Vikas Patil S."/>
            <person name="Yogita Lugani V."/>
        </authorList>
    </citation>
    <scope>NUCLEOTIDE SEQUENCE</scope>
    <source>
        <strain evidence="5">SN6</strain>
    </source>
</reference>
<dbReference type="InterPro" id="IPR023365">
    <property type="entry name" value="Sortase_dom-sf"/>
</dbReference>